<keyword evidence="1" id="KW-0808">Transferase</keyword>
<keyword evidence="4" id="KW-1185">Reference proteome</keyword>
<sequence length="98" mass="10378">MKKRIIFACTSGIATSTVATEKVLQYCKKEGIEVEPMQSNVGTIPSQDGMADLIVVTSGVKYNLKTPIINGLPLITGIGEEALLKKIVDILKGGESNG</sequence>
<evidence type="ECO:0000313" key="4">
    <source>
        <dbReference type="Proteomes" id="UP000000845"/>
    </source>
</evidence>
<dbReference type="STRING" id="526218.Sterm_3158"/>
<dbReference type="InterPro" id="IPR013011">
    <property type="entry name" value="PTS_EIIB_2"/>
</dbReference>
<proteinExistence type="predicted"/>
<dbReference type="InterPro" id="IPR003501">
    <property type="entry name" value="PTS_EIIB_2/3"/>
</dbReference>
<evidence type="ECO:0000313" key="3">
    <source>
        <dbReference type="EMBL" id="ACZ09999.1"/>
    </source>
</evidence>
<accession>D1APG5</accession>
<dbReference type="CDD" id="cd05566">
    <property type="entry name" value="PTS_IIB_galactitol"/>
    <property type="match status" value="1"/>
</dbReference>
<dbReference type="GO" id="GO:0009401">
    <property type="term" value="P:phosphoenolpyruvate-dependent sugar phosphotransferase system"/>
    <property type="evidence" value="ECO:0007669"/>
    <property type="project" value="InterPro"/>
</dbReference>
<name>D1APG5_SEBTE</name>
<dbReference type="eggNOG" id="COG3414">
    <property type="taxonomic scope" value="Bacteria"/>
</dbReference>
<dbReference type="AlphaFoldDB" id="D1APG5"/>
<dbReference type="GO" id="GO:0008982">
    <property type="term" value="F:protein-N(PI)-phosphohistidine-sugar phosphotransferase activity"/>
    <property type="evidence" value="ECO:0007669"/>
    <property type="project" value="InterPro"/>
</dbReference>
<dbReference type="RefSeq" id="WP_012862581.1">
    <property type="nucleotide sequence ID" value="NC_013517.1"/>
</dbReference>
<evidence type="ECO:0000256" key="1">
    <source>
        <dbReference type="ARBA" id="ARBA00022679"/>
    </source>
</evidence>
<dbReference type="Proteomes" id="UP000000845">
    <property type="component" value="Chromosome"/>
</dbReference>
<dbReference type="KEGG" id="str:Sterm_3158"/>
<reference evidence="3 4" key="2">
    <citation type="journal article" date="2010" name="Stand. Genomic Sci.">
        <title>Complete genome sequence of Sebaldella termitidis type strain (NCTC 11300).</title>
        <authorList>
            <person name="Harmon-Smith M."/>
            <person name="Celia L."/>
            <person name="Chertkov O."/>
            <person name="Lapidus A."/>
            <person name="Copeland A."/>
            <person name="Glavina Del Rio T."/>
            <person name="Nolan M."/>
            <person name="Lucas S."/>
            <person name="Tice H."/>
            <person name="Cheng J.F."/>
            <person name="Han C."/>
            <person name="Detter J.C."/>
            <person name="Bruce D."/>
            <person name="Goodwin L."/>
            <person name="Pitluck S."/>
            <person name="Pati A."/>
            <person name="Liolios K."/>
            <person name="Ivanova N."/>
            <person name="Mavromatis K."/>
            <person name="Mikhailova N."/>
            <person name="Chen A."/>
            <person name="Palaniappan K."/>
            <person name="Land M."/>
            <person name="Hauser L."/>
            <person name="Chang Y.J."/>
            <person name="Jeffries C.D."/>
            <person name="Brettin T."/>
            <person name="Goker M."/>
            <person name="Beck B."/>
            <person name="Bristow J."/>
            <person name="Eisen J.A."/>
            <person name="Markowitz V."/>
            <person name="Hugenholtz P."/>
            <person name="Kyrpides N.C."/>
            <person name="Klenk H.P."/>
            <person name="Chen F."/>
        </authorList>
    </citation>
    <scope>NUCLEOTIDE SEQUENCE [LARGE SCALE GENOMIC DNA]</scope>
    <source>
        <strain evidence="4">ATCC 33386 / NCTC 11300</strain>
    </source>
</reference>
<dbReference type="PROSITE" id="PS51099">
    <property type="entry name" value="PTS_EIIB_TYPE_2"/>
    <property type="match status" value="1"/>
</dbReference>
<dbReference type="EMBL" id="CP001739">
    <property type="protein sequence ID" value="ACZ09999.1"/>
    <property type="molecule type" value="Genomic_DNA"/>
</dbReference>
<dbReference type="InterPro" id="IPR036095">
    <property type="entry name" value="PTS_EIIB-like_sf"/>
</dbReference>
<gene>
    <name evidence="3" type="ordered locus">Sterm_3158</name>
</gene>
<organism evidence="3 4">
    <name type="scientific">Sebaldella termitidis (strain ATCC 33386 / NCTC 11300)</name>
    <dbReference type="NCBI Taxonomy" id="526218"/>
    <lineage>
        <taxon>Bacteria</taxon>
        <taxon>Fusobacteriati</taxon>
        <taxon>Fusobacteriota</taxon>
        <taxon>Fusobacteriia</taxon>
        <taxon>Fusobacteriales</taxon>
        <taxon>Leptotrichiaceae</taxon>
        <taxon>Sebaldella</taxon>
    </lineage>
</organism>
<evidence type="ECO:0000259" key="2">
    <source>
        <dbReference type="PROSITE" id="PS51099"/>
    </source>
</evidence>
<feature type="domain" description="PTS EIIB type-2" evidence="2">
    <location>
        <begin position="3"/>
        <end position="95"/>
    </location>
</feature>
<dbReference type="Gene3D" id="3.40.50.2300">
    <property type="match status" value="1"/>
</dbReference>
<protein>
    <submittedName>
        <fullName evidence="3">Phosphotransferase system lactose/cellobiose-specific IIB subunit</fullName>
    </submittedName>
</protein>
<dbReference type="SUPFAM" id="SSF52794">
    <property type="entry name" value="PTS system IIB component-like"/>
    <property type="match status" value="1"/>
</dbReference>
<reference evidence="4" key="1">
    <citation type="submission" date="2009-09" db="EMBL/GenBank/DDBJ databases">
        <title>The complete chromosome of Sebaldella termitidis ATCC 33386.</title>
        <authorList>
            <consortium name="US DOE Joint Genome Institute (JGI-PGF)"/>
            <person name="Lucas S."/>
            <person name="Copeland A."/>
            <person name="Lapidus A."/>
            <person name="Glavina del Rio T."/>
            <person name="Dalin E."/>
            <person name="Tice H."/>
            <person name="Bruce D."/>
            <person name="Goodwin L."/>
            <person name="Pitluck S."/>
            <person name="Kyrpides N."/>
            <person name="Mavromatis K."/>
            <person name="Ivanova N."/>
            <person name="Mikhailova N."/>
            <person name="Sims D."/>
            <person name="Meincke L."/>
            <person name="Brettin T."/>
            <person name="Detter J.C."/>
            <person name="Han C."/>
            <person name="Larimer F."/>
            <person name="Land M."/>
            <person name="Hauser L."/>
            <person name="Markowitz V."/>
            <person name="Cheng J.F."/>
            <person name="Hugenholtz P."/>
            <person name="Woyke T."/>
            <person name="Wu D."/>
            <person name="Eisen J.A."/>
        </authorList>
    </citation>
    <scope>NUCLEOTIDE SEQUENCE [LARGE SCALE GENOMIC DNA]</scope>
    <source>
        <strain evidence="4">ATCC 33386 / NCTC 11300</strain>
    </source>
</reference>
<dbReference type="HOGENOM" id="CLU_159248_3_1_0"/>
<dbReference type="Pfam" id="PF02302">
    <property type="entry name" value="PTS_IIB"/>
    <property type="match status" value="1"/>
</dbReference>